<keyword evidence="2" id="KW-1185">Reference proteome</keyword>
<dbReference type="AlphaFoldDB" id="A0A0L0MDQ6"/>
<dbReference type="RefSeq" id="WP_198155268.1">
    <property type="nucleotide sequence ID" value="NZ_LFJJ01000083.1"/>
</dbReference>
<reference evidence="2" key="1">
    <citation type="submission" date="2015-06" db="EMBL/GenBank/DDBJ databases">
        <title>Comparative genomics of Burkholderia leaf nodule symbionts.</title>
        <authorList>
            <person name="Carlier A."/>
            <person name="Eberl L."/>
            <person name="Pinto-Carbo M."/>
        </authorList>
    </citation>
    <scope>NUCLEOTIDE SEQUENCE [LARGE SCALE GENOMIC DNA]</scope>
    <source>
        <strain evidence="2">UZHbot4</strain>
    </source>
</reference>
<comment type="caution">
    <text evidence="1">The sequence shown here is derived from an EMBL/GenBank/DDBJ whole genome shotgun (WGS) entry which is preliminary data.</text>
</comment>
<proteinExistence type="predicted"/>
<dbReference type="Proteomes" id="UP000036959">
    <property type="component" value="Unassembled WGS sequence"/>
</dbReference>
<evidence type="ECO:0000313" key="2">
    <source>
        <dbReference type="Proteomes" id="UP000036959"/>
    </source>
</evidence>
<sequence>MSYLFALLQKFASLFENPHLPMDKDYSYQARFKESERQRAARGTAFGFRL</sequence>
<protein>
    <submittedName>
        <fullName evidence="1">Uncharacterized protein</fullName>
    </submittedName>
</protein>
<accession>A0A0L0MDQ6</accession>
<dbReference type="EMBL" id="LFJJ01000083">
    <property type="protein sequence ID" value="KND60074.1"/>
    <property type="molecule type" value="Genomic_DNA"/>
</dbReference>
<organism evidence="1 2">
    <name type="scientific">Candidatus Burkholderia verschuerenii</name>
    <dbReference type="NCBI Taxonomy" id="242163"/>
    <lineage>
        <taxon>Bacteria</taxon>
        <taxon>Pseudomonadati</taxon>
        <taxon>Pseudomonadota</taxon>
        <taxon>Betaproteobacteria</taxon>
        <taxon>Burkholderiales</taxon>
        <taxon>Burkholderiaceae</taxon>
        <taxon>Burkholderia</taxon>
    </lineage>
</organism>
<dbReference type="PATRIC" id="fig|242163.4.peg.6708"/>
<gene>
    <name evidence="1" type="ORF">BVER_00075</name>
</gene>
<name>A0A0L0MDQ6_9BURK</name>
<evidence type="ECO:0000313" key="1">
    <source>
        <dbReference type="EMBL" id="KND60074.1"/>
    </source>
</evidence>